<evidence type="ECO:0000313" key="2">
    <source>
        <dbReference type="EMBL" id="CRZ03146.1"/>
    </source>
</evidence>
<name>A0A0H5QP31_9EUKA</name>
<feature type="region of interest" description="Disordered" evidence="1">
    <location>
        <begin position="133"/>
        <end position="161"/>
    </location>
</feature>
<evidence type="ECO:0008006" key="3">
    <source>
        <dbReference type="Google" id="ProtNLM"/>
    </source>
</evidence>
<protein>
    <recommendedName>
        <fullName evidence="3">GAR domain-containing protein</fullName>
    </recommendedName>
</protein>
<evidence type="ECO:0000256" key="1">
    <source>
        <dbReference type="SAM" id="MobiDB-lite"/>
    </source>
</evidence>
<accession>A0A0H5QP31</accession>
<dbReference type="EMBL" id="HACM01002704">
    <property type="protein sequence ID" value="CRZ03146.1"/>
    <property type="molecule type" value="Transcribed_RNA"/>
</dbReference>
<organism evidence="2">
    <name type="scientific">Spongospora subterranea</name>
    <dbReference type="NCBI Taxonomy" id="70186"/>
    <lineage>
        <taxon>Eukaryota</taxon>
        <taxon>Sar</taxon>
        <taxon>Rhizaria</taxon>
        <taxon>Endomyxa</taxon>
        <taxon>Phytomyxea</taxon>
        <taxon>Plasmodiophorida</taxon>
        <taxon>Plasmodiophoridae</taxon>
        <taxon>Spongospora</taxon>
    </lineage>
</organism>
<sequence length="229" mass="25720">MISNPMQILAGTATDVENQDLYAVLTQTRLELDQVKAALMSCQVERDQALARIAILESAQPPIMTGDEAAATSRIGLSKQLECLALALHSASAEVEANDIELQMERQRRLAAKSIADDLIERLSSVNDLVNIKSEPEPTKSTPGSDSKLFRPPSERKATRTSAATVDKAIEHLKLRFQQMNVTIPLVRETDFVYRMGRERLYIQIIQGKLVLRHCGKYIDLMEWLEMRQ</sequence>
<reference evidence="2" key="1">
    <citation type="submission" date="2015-04" db="EMBL/GenBank/DDBJ databases">
        <title>The genome sequence of the plant pathogenic Rhizarian Plasmodiophora brassicae reveals insights in its biotrophic life cycle and the origin of chitin synthesis.</title>
        <authorList>
            <person name="Schwelm A."/>
            <person name="Fogelqvist J."/>
            <person name="Knaust A."/>
            <person name="Julke S."/>
            <person name="Lilja T."/>
            <person name="Dhandapani V."/>
            <person name="Bonilla-Rosso G."/>
            <person name="Karlsson M."/>
            <person name="Shevchenko A."/>
            <person name="Choi S.R."/>
            <person name="Kim H.G."/>
            <person name="Park J.Y."/>
            <person name="Lim Y.P."/>
            <person name="Ludwig-Muller J."/>
            <person name="Dixelius C."/>
        </authorList>
    </citation>
    <scope>NUCLEOTIDE SEQUENCE</scope>
    <source>
        <tissue evidence="2">Potato root galls</tissue>
    </source>
</reference>
<proteinExistence type="predicted"/>
<dbReference type="AlphaFoldDB" id="A0A0H5QP31"/>